<dbReference type="AlphaFoldDB" id="A0A1A8XS99"/>
<dbReference type="SUPFAM" id="SSF48695">
    <property type="entry name" value="Multiheme cytochromes"/>
    <property type="match status" value="1"/>
</dbReference>
<gene>
    <name evidence="1" type="ORF">PROAA_20003</name>
</gene>
<proteinExistence type="predicted"/>
<evidence type="ECO:0000313" key="2">
    <source>
        <dbReference type="Proteomes" id="UP000199600"/>
    </source>
</evidence>
<dbReference type="InterPro" id="IPR018588">
    <property type="entry name" value="Dihaem_cytochrome-c"/>
</dbReference>
<reference evidence="1 2" key="1">
    <citation type="submission" date="2016-06" db="EMBL/GenBank/DDBJ databases">
        <authorList>
            <person name="Kjaerup R.B."/>
            <person name="Dalgaard T.S."/>
            <person name="Juul-Madsen H.R."/>
        </authorList>
    </citation>
    <scope>NUCLEOTIDE SEQUENCE [LARGE SCALE GENOMIC DNA]</scope>
    <source>
        <strain evidence="1">2</strain>
    </source>
</reference>
<accession>A0A1A8XS99</accession>
<dbReference type="EMBL" id="FLQY01000112">
    <property type="protein sequence ID" value="SBT06818.1"/>
    <property type="molecule type" value="Genomic_DNA"/>
</dbReference>
<sequence>MNIPYRPIVLGLLGMVCSGIFLQRALAGGEHYFPPVTDPVVREECGSCHLAYAPSMLPASSWKRMMGELDKHFGTDASVAPATAERITGYLVENAADTGGQRYGGKLMRGVSLENPPLRITELPKWVREHNGISTRTWKRKDVRTKSNCLACHVDAERGYYDE</sequence>
<dbReference type="InterPro" id="IPR036280">
    <property type="entry name" value="Multihaem_cyt_sf"/>
</dbReference>
<dbReference type="RefSeq" id="WP_186410647.1">
    <property type="nucleotide sequence ID" value="NZ_FLQY01000112.1"/>
</dbReference>
<evidence type="ECO:0000313" key="1">
    <source>
        <dbReference type="EMBL" id="SBT06818.1"/>
    </source>
</evidence>
<organism evidence="1 2">
    <name type="scientific">Candidatus Propionivibrio aalborgensis</name>
    <dbReference type="NCBI Taxonomy" id="1860101"/>
    <lineage>
        <taxon>Bacteria</taxon>
        <taxon>Pseudomonadati</taxon>
        <taxon>Pseudomonadota</taxon>
        <taxon>Betaproteobacteria</taxon>
        <taxon>Rhodocyclales</taxon>
        <taxon>Rhodocyclaceae</taxon>
        <taxon>Propionivibrio</taxon>
    </lineage>
</organism>
<dbReference type="Proteomes" id="UP000199600">
    <property type="component" value="Unassembled WGS sequence"/>
</dbReference>
<protein>
    <submittedName>
        <fullName evidence="1">Diheme cytochrome c</fullName>
    </submittedName>
</protein>
<keyword evidence="2" id="KW-1185">Reference proteome</keyword>
<dbReference type="Pfam" id="PF09626">
    <property type="entry name" value="DHC"/>
    <property type="match status" value="1"/>
</dbReference>
<name>A0A1A8XS99_9RHOO</name>